<feature type="compositionally biased region" description="Polar residues" evidence="3">
    <location>
        <begin position="189"/>
        <end position="204"/>
    </location>
</feature>
<comment type="similarity">
    <text evidence="1">Belongs to the shugoshin family.</text>
</comment>
<organism evidence="5">
    <name type="scientific">Odontella aurita</name>
    <dbReference type="NCBI Taxonomy" id="265563"/>
    <lineage>
        <taxon>Eukaryota</taxon>
        <taxon>Sar</taxon>
        <taxon>Stramenopiles</taxon>
        <taxon>Ochrophyta</taxon>
        <taxon>Bacillariophyta</taxon>
        <taxon>Mediophyceae</taxon>
        <taxon>Biddulphiophycidae</taxon>
        <taxon>Eupodiscales</taxon>
        <taxon>Odontellaceae</taxon>
        <taxon>Odontella</taxon>
    </lineage>
</organism>
<feature type="compositionally biased region" description="Polar residues" evidence="3">
    <location>
        <begin position="215"/>
        <end position="228"/>
    </location>
</feature>
<feature type="region of interest" description="Disordered" evidence="3">
    <location>
        <begin position="485"/>
        <end position="682"/>
    </location>
</feature>
<feature type="compositionally biased region" description="Polar residues" evidence="3">
    <location>
        <begin position="748"/>
        <end position="772"/>
    </location>
</feature>
<feature type="compositionally biased region" description="Low complexity" evidence="3">
    <location>
        <begin position="655"/>
        <end position="664"/>
    </location>
</feature>
<gene>
    <name evidence="5" type="ORF">OAUR00152_LOCUS3179</name>
</gene>
<feature type="compositionally biased region" description="Polar residues" evidence="3">
    <location>
        <begin position="303"/>
        <end position="313"/>
    </location>
</feature>
<feature type="region of interest" description="Disordered" evidence="3">
    <location>
        <begin position="255"/>
        <end position="313"/>
    </location>
</feature>
<feature type="region of interest" description="Disordered" evidence="3">
    <location>
        <begin position="694"/>
        <end position="778"/>
    </location>
</feature>
<feature type="compositionally biased region" description="Basic and acidic residues" evidence="3">
    <location>
        <begin position="232"/>
        <end position="242"/>
    </location>
</feature>
<feature type="compositionally biased region" description="Polar residues" evidence="3">
    <location>
        <begin position="694"/>
        <end position="712"/>
    </location>
</feature>
<feature type="compositionally biased region" description="Polar residues" evidence="3">
    <location>
        <begin position="635"/>
        <end position="646"/>
    </location>
</feature>
<protein>
    <recommendedName>
        <fullName evidence="4">Shugoshin C-terminal domain-containing protein</fullName>
    </recommendedName>
</protein>
<feature type="compositionally biased region" description="Low complexity" evidence="3">
    <location>
        <begin position="16"/>
        <end position="28"/>
    </location>
</feature>
<feature type="compositionally biased region" description="Basic and acidic residues" evidence="3">
    <location>
        <begin position="535"/>
        <end position="560"/>
    </location>
</feature>
<feature type="compositionally biased region" description="Polar residues" evidence="3">
    <location>
        <begin position="406"/>
        <end position="420"/>
    </location>
</feature>
<accession>A0A7S4HRW1</accession>
<dbReference type="GO" id="GO:0005634">
    <property type="term" value="C:nucleus"/>
    <property type="evidence" value="ECO:0007669"/>
    <property type="project" value="InterPro"/>
</dbReference>
<feature type="compositionally biased region" description="Basic residues" evidence="3">
    <location>
        <begin position="1"/>
        <end position="15"/>
    </location>
</feature>
<dbReference type="EMBL" id="HBKQ01004615">
    <property type="protein sequence ID" value="CAE2207339.1"/>
    <property type="molecule type" value="Transcribed_RNA"/>
</dbReference>
<dbReference type="GO" id="GO:0000775">
    <property type="term" value="C:chromosome, centromeric region"/>
    <property type="evidence" value="ECO:0007669"/>
    <property type="project" value="InterPro"/>
</dbReference>
<feature type="region of interest" description="Disordered" evidence="3">
    <location>
        <begin position="399"/>
        <end position="449"/>
    </location>
</feature>
<feature type="compositionally biased region" description="Polar residues" evidence="3">
    <location>
        <begin position="561"/>
        <end position="584"/>
    </location>
</feature>
<dbReference type="Pfam" id="PF07557">
    <property type="entry name" value="Shugoshin_C"/>
    <property type="match status" value="1"/>
</dbReference>
<name>A0A7S4HRW1_9STRA</name>
<feature type="compositionally biased region" description="Low complexity" evidence="3">
    <location>
        <begin position="601"/>
        <end position="613"/>
    </location>
</feature>
<evidence type="ECO:0000259" key="4">
    <source>
        <dbReference type="Pfam" id="PF07557"/>
    </source>
</evidence>
<keyword evidence="2" id="KW-0159">Chromosome partition</keyword>
<feature type="compositionally biased region" description="Low complexity" evidence="3">
    <location>
        <begin position="126"/>
        <end position="135"/>
    </location>
</feature>
<evidence type="ECO:0000256" key="1">
    <source>
        <dbReference type="ARBA" id="ARBA00010845"/>
    </source>
</evidence>
<evidence type="ECO:0000313" key="5">
    <source>
        <dbReference type="EMBL" id="CAE2207339.1"/>
    </source>
</evidence>
<sequence>MRKTGLSRNRSRRKTTQNGPGTPGTQQNDAPVPSPSTGVPATAKAPLSEQLRRKPTHEEAALTAKNYRLAKELSELRVRHRDETKAVTRLTMENMNLASRCREALSHVAMLKKELAMHQRRAAEALALQRQQSQRMSESGDEGAAAAMGRERVGSESSPPPPPPPLLTETLVEPSKHPPQTPQDKQHCFSDSNASDEQKTNATPKSKETGAVSVPDTNDQSNSRTLPVSQRPDFDTVSRDVGSVERKPAIMSSVSIKPGTFMDDIPADEMETDNNTSDLDRALDHFSGNSALPVTPEKEVVEDNSTSSFGNLEQNDRHSRLETIGKNGDPLEDTIPGFQTSAIRNDQKSSSAMSSIDAFEASFDTTFPVSFSSQSEEPPPSLDIAFDVPEFSDPFFLGSHDGGEGNASSPFVQPSPISAHSNKKGSFGQEMARDGDNLPGGAGETGIIRGKDSTLDVPIGVMENGGVASKLPSFDLFPSSAMSTFEQHLGSTPHKRGDQSSRTNQGFSGDSFFRTPPIYPDSYADATLQEMPPPPREKAGAAEARARYDAALGEKADQENHQQLTAGKSTTSVGTTKLESNHTPSLVLKRLQQRRAREKGSSSQSTPPAKSSSNGMEAKIENKKALRRSFDGDADNSTQRALSSNGDYGPKIRRNNSNSSSGGDISKGGRGVTSGKLSPDAMGKEMRQLDAIATASSSQLPEPSSALSTQPSDEALAGRRRNVKQPVSYAEPTLNKKLRRGDVYFPKTDTTSTLEPRTGEENSTIQVVSPTSGPELVDEIDLNPVQSTSAEEVLKDLAENTAKQLNI</sequence>
<proteinExistence type="inferred from homology"/>
<feature type="region of interest" description="Disordered" evidence="3">
    <location>
        <begin position="1"/>
        <end position="56"/>
    </location>
</feature>
<dbReference type="GO" id="GO:0045132">
    <property type="term" value="P:meiotic chromosome segregation"/>
    <property type="evidence" value="ECO:0007669"/>
    <property type="project" value="InterPro"/>
</dbReference>
<feature type="domain" description="Shugoshin C-terminal" evidence="4">
    <location>
        <begin position="719"/>
        <end position="740"/>
    </location>
</feature>
<evidence type="ECO:0000256" key="3">
    <source>
        <dbReference type="SAM" id="MobiDB-lite"/>
    </source>
</evidence>
<reference evidence="5" key="1">
    <citation type="submission" date="2021-01" db="EMBL/GenBank/DDBJ databases">
        <authorList>
            <person name="Corre E."/>
            <person name="Pelletier E."/>
            <person name="Niang G."/>
            <person name="Scheremetjew M."/>
            <person name="Finn R."/>
            <person name="Kale V."/>
            <person name="Holt S."/>
            <person name="Cochrane G."/>
            <person name="Meng A."/>
            <person name="Brown T."/>
            <person name="Cohen L."/>
        </authorList>
    </citation>
    <scope>NUCLEOTIDE SEQUENCE</scope>
    <source>
        <strain evidence="5">Isolate 1302-5</strain>
    </source>
</reference>
<feature type="compositionally biased region" description="Basic and acidic residues" evidence="3">
    <location>
        <begin position="618"/>
        <end position="631"/>
    </location>
</feature>
<dbReference type="AlphaFoldDB" id="A0A7S4HRW1"/>
<feature type="region of interest" description="Disordered" evidence="3">
    <location>
        <begin position="126"/>
        <end position="242"/>
    </location>
</feature>
<evidence type="ECO:0000256" key="2">
    <source>
        <dbReference type="ARBA" id="ARBA00022829"/>
    </source>
</evidence>
<dbReference type="InterPro" id="IPR011515">
    <property type="entry name" value="Shugoshin_C"/>
</dbReference>